<keyword evidence="2" id="KW-1185">Reference proteome</keyword>
<dbReference type="AlphaFoldDB" id="A0A9P3PLI5"/>
<evidence type="ECO:0000313" key="2">
    <source>
        <dbReference type="Proteomes" id="UP001063166"/>
    </source>
</evidence>
<protein>
    <submittedName>
        <fullName evidence="1">Uncharacterized protein</fullName>
    </submittedName>
</protein>
<dbReference type="Proteomes" id="UP001063166">
    <property type="component" value="Unassembled WGS sequence"/>
</dbReference>
<gene>
    <name evidence="1" type="ORF">LshimejAT787_0409470</name>
</gene>
<evidence type="ECO:0000313" key="1">
    <source>
        <dbReference type="EMBL" id="GLB37896.1"/>
    </source>
</evidence>
<reference evidence="1" key="1">
    <citation type="submission" date="2022-07" db="EMBL/GenBank/DDBJ databases">
        <title>The genome of Lyophyllum shimeji provides insight into the initial evolution of ectomycorrhizal fungal genome.</title>
        <authorList>
            <person name="Kobayashi Y."/>
            <person name="Shibata T."/>
            <person name="Hirakawa H."/>
            <person name="Shigenobu S."/>
            <person name="Nishiyama T."/>
            <person name="Yamada A."/>
            <person name="Hasebe M."/>
            <person name="Kawaguchi M."/>
        </authorList>
    </citation>
    <scope>NUCLEOTIDE SEQUENCE</scope>
    <source>
        <strain evidence="1">AT787</strain>
    </source>
</reference>
<organism evidence="1 2">
    <name type="scientific">Lyophyllum shimeji</name>
    <name type="common">Hon-shimeji</name>
    <name type="synonym">Tricholoma shimeji</name>
    <dbReference type="NCBI Taxonomy" id="47721"/>
    <lineage>
        <taxon>Eukaryota</taxon>
        <taxon>Fungi</taxon>
        <taxon>Dikarya</taxon>
        <taxon>Basidiomycota</taxon>
        <taxon>Agaricomycotina</taxon>
        <taxon>Agaricomycetes</taxon>
        <taxon>Agaricomycetidae</taxon>
        <taxon>Agaricales</taxon>
        <taxon>Tricholomatineae</taxon>
        <taxon>Lyophyllaceae</taxon>
        <taxon>Lyophyllum</taxon>
    </lineage>
</organism>
<sequence>MQPCIVHCIRGVRQIQDHCLVGRAGNRKINCPLRDDLLELGTIQRRLAWPLHKDDTLSGVVDLRVSKFILLQHQVAWGSGRNNR</sequence>
<proteinExistence type="predicted"/>
<name>A0A9P3PLI5_LYOSH</name>
<dbReference type="EMBL" id="BRPK01000004">
    <property type="protein sequence ID" value="GLB37896.1"/>
    <property type="molecule type" value="Genomic_DNA"/>
</dbReference>
<dbReference type="OrthoDB" id="3169417at2759"/>
<comment type="caution">
    <text evidence="1">The sequence shown here is derived from an EMBL/GenBank/DDBJ whole genome shotgun (WGS) entry which is preliminary data.</text>
</comment>
<accession>A0A9P3PLI5</accession>